<dbReference type="InterPro" id="IPR001810">
    <property type="entry name" value="F-box_dom"/>
</dbReference>
<reference evidence="2" key="1">
    <citation type="submission" date="2022-08" db="EMBL/GenBank/DDBJ databases">
        <authorList>
            <person name="Gutierrez-Valencia J."/>
        </authorList>
    </citation>
    <scope>NUCLEOTIDE SEQUENCE</scope>
</reference>
<sequence length="430" mass="48547">MEQCKIPTVADRRDEELDRISELPDEILHDILSRLKSQKFIGKATVLSKRWANLWFSYPTLEFNGNDFGTTKSLEGFAAAAAKKLSSLQHQLAAVRINSSGWMANNSDFYTTILDDLLGSVAKNPPQKIDVTATYYSIPREFLLPAGGGGGQLCRIKHLSLENCSFDRYVNLFTDDDSRSNPFDYLRGSLRTLRLKGVKFPDGGRILNSMIAGASLLEELKVMFFRGVQRVQVRDLPNLKRLNLYASDKVDFDIAWPHSPSEDGAIAIVLTPNLKSLDITSARACISTNWDVEDLISECPLMESSITSAASDPTSLVHHLKIVNNDKLKEVTLSSWNCSIALPNTTFLWVHIRFFPTVLSKDDRSFALVTTHGPVSQLNLYDLGKVLEKLTRFWLTIELINEFPNCRVCVLCRRKMWINFKMFSLQLLNM</sequence>
<dbReference type="PROSITE" id="PS50181">
    <property type="entry name" value="FBOX"/>
    <property type="match status" value="1"/>
</dbReference>
<dbReference type="EMBL" id="CAMGYJ010000003">
    <property type="protein sequence ID" value="CAI0391919.1"/>
    <property type="molecule type" value="Genomic_DNA"/>
</dbReference>
<organism evidence="2 3">
    <name type="scientific">Linum tenue</name>
    <dbReference type="NCBI Taxonomy" id="586396"/>
    <lineage>
        <taxon>Eukaryota</taxon>
        <taxon>Viridiplantae</taxon>
        <taxon>Streptophyta</taxon>
        <taxon>Embryophyta</taxon>
        <taxon>Tracheophyta</taxon>
        <taxon>Spermatophyta</taxon>
        <taxon>Magnoliopsida</taxon>
        <taxon>eudicotyledons</taxon>
        <taxon>Gunneridae</taxon>
        <taxon>Pentapetalae</taxon>
        <taxon>rosids</taxon>
        <taxon>fabids</taxon>
        <taxon>Malpighiales</taxon>
        <taxon>Linaceae</taxon>
        <taxon>Linum</taxon>
    </lineage>
</organism>
<name>A0AAV0I2X5_9ROSI</name>
<proteinExistence type="predicted"/>
<keyword evidence="3" id="KW-1185">Reference proteome</keyword>
<feature type="domain" description="F-box" evidence="1">
    <location>
        <begin position="17"/>
        <end position="54"/>
    </location>
</feature>
<dbReference type="InterPro" id="IPR032675">
    <property type="entry name" value="LRR_dom_sf"/>
</dbReference>
<evidence type="ECO:0000313" key="2">
    <source>
        <dbReference type="EMBL" id="CAI0391919.1"/>
    </source>
</evidence>
<evidence type="ECO:0000313" key="3">
    <source>
        <dbReference type="Proteomes" id="UP001154282"/>
    </source>
</evidence>
<dbReference type="InterPro" id="IPR036047">
    <property type="entry name" value="F-box-like_dom_sf"/>
</dbReference>
<protein>
    <recommendedName>
        <fullName evidence="1">F-box domain-containing protein</fullName>
    </recommendedName>
</protein>
<accession>A0AAV0I2X5</accession>
<comment type="caution">
    <text evidence="2">The sequence shown here is derived from an EMBL/GenBank/DDBJ whole genome shotgun (WGS) entry which is preliminary data.</text>
</comment>
<dbReference type="Proteomes" id="UP001154282">
    <property type="component" value="Unassembled WGS sequence"/>
</dbReference>
<dbReference type="AlphaFoldDB" id="A0AAV0I2X5"/>
<dbReference type="SUPFAM" id="SSF52047">
    <property type="entry name" value="RNI-like"/>
    <property type="match status" value="1"/>
</dbReference>
<dbReference type="PANTHER" id="PTHR31639:SF256">
    <property type="entry name" value="OS07G0242900 PROTEIN"/>
    <property type="match status" value="1"/>
</dbReference>
<dbReference type="Pfam" id="PF00646">
    <property type="entry name" value="F-box"/>
    <property type="match status" value="1"/>
</dbReference>
<dbReference type="SUPFAM" id="SSF81383">
    <property type="entry name" value="F-box domain"/>
    <property type="match status" value="1"/>
</dbReference>
<dbReference type="PANTHER" id="PTHR31639">
    <property type="entry name" value="F-BOX PROTEIN-LIKE"/>
    <property type="match status" value="1"/>
</dbReference>
<gene>
    <name evidence="2" type="ORF">LITE_LOCUS7322</name>
</gene>
<dbReference type="Gene3D" id="3.80.10.10">
    <property type="entry name" value="Ribonuclease Inhibitor"/>
    <property type="match status" value="1"/>
</dbReference>
<evidence type="ECO:0000259" key="1">
    <source>
        <dbReference type="PROSITE" id="PS50181"/>
    </source>
</evidence>
<dbReference type="SMART" id="SM00256">
    <property type="entry name" value="FBOX"/>
    <property type="match status" value="1"/>
</dbReference>